<protein>
    <submittedName>
        <fullName evidence="2">Uncharacterized protein</fullName>
    </submittedName>
</protein>
<dbReference type="AlphaFoldDB" id="A0A2P7RMF6"/>
<evidence type="ECO:0000313" key="2">
    <source>
        <dbReference type="EMBL" id="PSJ51365.1"/>
    </source>
</evidence>
<accession>A0A2P7RMF6</accession>
<keyword evidence="3" id="KW-1185">Reference proteome</keyword>
<sequence length="90" mass="9546">MSVPSPPISLSAPFPPCSRSSRKLPRSVSLPTLPMSTRLALDPCMTRPISVSGVSIANDSRVTPPRCVHRPSSANVTWAHCLLAPVSSAR</sequence>
<name>A0A2P7RMF6_9HYPH</name>
<reference evidence="2 3" key="1">
    <citation type="submission" date="2018-03" db="EMBL/GenBank/DDBJ databases">
        <title>The draft genome of Mesorhizobium sp. 6GN-30.</title>
        <authorList>
            <person name="Liu L."/>
            <person name="Li L."/>
            <person name="Wang T."/>
            <person name="Zhang X."/>
            <person name="Liang L."/>
        </authorList>
    </citation>
    <scope>NUCLEOTIDE SEQUENCE [LARGE SCALE GENOMIC DNA]</scope>
    <source>
        <strain evidence="2 3">6GN30</strain>
    </source>
</reference>
<evidence type="ECO:0000256" key="1">
    <source>
        <dbReference type="SAM" id="MobiDB-lite"/>
    </source>
</evidence>
<proteinExistence type="predicted"/>
<evidence type="ECO:0000313" key="3">
    <source>
        <dbReference type="Proteomes" id="UP000241229"/>
    </source>
</evidence>
<dbReference type="Proteomes" id="UP000241229">
    <property type="component" value="Unassembled WGS sequence"/>
</dbReference>
<dbReference type="EMBL" id="PXYK01000043">
    <property type="protein sequence ID" value="PSJ51365.1"/>
    <property type="molecule type" value="Genomic_DNA"/>
</dbReference>
<organism evidence="2 3">
    <name type="scientific">Kumtagia ephedrae</name>
    <dbReference type="NCBI Taxonomy" id="2116701"/>
    <lineage>
        <taxon>Bacteria</taxon>
        <taxon>Pseudomonadati</taxon>
        <taxon>Pseudomonadota</taxon>
        <taxon>Alphaproteobacteria</taxon>
        <taxon>Hyphomicrobiales</taxon>
        <taxon>Phyllobacteriaceae</taxon>
        <taxon>Kumtagia</taxon>
    </lineage>
</organism>
<comment type="caution">
    <text evidence="2">The sequence shown here is derived from an EMBL/GenBank/DDBJ whole genome shotgun (WGS) entry which is preliminary data.</text>
</comment>
<feature type="region of interest" description="Disordered" evidence="1">
    <location>
        <begin position="1"/>
        <end position="29"/>
    </location>
</feature>
<gene>
    <name evidence="2" type="ORF">C7I84_27605</name>
</gene>